<reference evidence="6 7" key="1">
    <citation type="journal article" date="2021" name="bioRxiv">
        <title>The Gossypium anomalum genome as a resource for cotton improvement and evolutionary analysis of hybrid incompatibility.</title>
        <authorList>
            <person name="Grover C.E."/>
            <person name="Yuan D."/>
            <person name="Arick M.A."/>
            <person name="Miller E.R."/>
            <person name="Hu G."/>
            <person name="Peterson D.G."/>
            <person name="Wendel J.F."/>
            <person name="Udall J.A."/>
        </authorList>
    </citation>
    <scope>NUCLEOTIDE SEQUENCE [LARGE SCALE GENOMIC DNA]</scope>
    <source>
        <strain evidence="6">JFW-Udall</strain>
        <tissue evidence="6">Leaf</tissue>
    </source>
</reference>
<evidence type="ECO:0000256" key="1">
    <source>
        <dbReference type="ARBA" id="ARBA00022723"/>
    </source>
</evidence>
<proteinExistence type="predicted"/>
<sequence>MSPREEFPTKGLEDAPSNDIGWHFGTPVPNAKGNIVCKLCGKVVKGGITRFKEHIGHKTGNVAPCPNVTEGRSSYGSSIPTESEFTLRGAIPELVRSKSSKQPKLPTPYEVSDVYLESEYQRVRHWVNRLKTYWKELGATLMCDDISSVPSRDAEFYYSLLDSVVEEIGENYIVQIVTDNEAAMKAAGKKLILKRKHLYWTSCAAHCLDLCLKDIGKRPSVANLLDEAKKVTCFIYNHTWTVDLMKKYTQGKQILRPALTRFATHFIQLEEITRQKQGLREMFNSKEYKESKWGQQKSGPTYEAKKIVLGKDF</sequence>
<dbReference type="AlphaFoldDB" id="A0A8J5YL36"/>
<dbReference type="PANTHER" id="PTHR32166">
    <property type="entry name" value="OSJNBA0013A04.12 PROTEIN"/>
    <property type="match status" value="1"/>
</dbReference>
<keyword evidence="1" id="KW-0479">Metal-binding</keyword>
<evidence type="ECO:0000313" key="7">
    <source>
        <dbReference type="Proteomes" id="UP000701853"/>
    </source>
</evidence>
<dbReference type="GO" id="GO:0008270">
    <property type="term" value="F:zinc ion binding"/>
    <property type="evidence" value="ECO:0007669"/>
    <property type="project" value="UniProtKB-KW"/>
</dbReference>
<dbReference type="GO" id="GO:0003677">
    <property type="term" value="F:DNA binding"/>
    <property type="evidence" value="ECO:0007669"/>
    <property type="project" value="InterPro"/>
</dbReference>
<evidence type="ECO:0000256" key="2">
    <source>
        <dbReference type="ARBA" id="ARBA00022771"/>
    </source>
</evidence>
<evidence type="ECO:0000256" key="3">
    <source>
        <dbReference type="ARBA" id="ARBA00022833"/>
    </source>
</evidence>
<feature type="domain" description="DUF659" evidence="5">
    <location>
        <begin position="151"/>
        <end position="231"/>
    </location>
</feature>
<dbReference type="OrthoDB" id="1934493at2759"/>
<evidence type="ECO:0000313" key="6">
    <source>
        <dbReference type="EMBL" id="KAG8486163.1"/>
    </source>
</evidence>
<keyword evidence="3" id="KW-0862">Zinc</keyword>
<comment type="caution">
    <text evidence="6">The sequence shown here is derived from an EMBL/GenBank/DDBJ whole genome shotgun (WGS) entry which is preliminary data.</text>
</comment>
<keyword evidence="7" id="KW-1185">Reference proteome</keyword>
<dbReference type="Pfam" id="PF02892">
    <property type="entry name" value="zf-BED"/>
    <property type="match status" value="1"/>
</dbReference>
<evidence type="ECO:0000259" key="5">
    <source>
        <dbReference type="Pfam" id="PF04937"/>
    </source>
</evidence>
<evidence type="ECO:0000259" key="4">
    <source>
        <dbReference type="Pfam" id="PF02892"/>
    </source>
</evidence>
<dbReference type="Proteomes" id="UP000701853">
    <property type="component" value="Chromosome 8"/>
</dbReference>
<dbReference type="EMBL" id="JAHUZN010000008">
    <property type="protein sequence ID" value="KAG8486163.1"/>
    <property type="molecule type" value="Genomic_DNA"/>
</dbReference>
<dbReference type="Pfam" id="PF04937">
    <property type="entry name" value="DUF659"/>
    <property type="match status" value="1"/>
</dbReference>
<dbReference type="PANTHER" id="PTHR32166:SF122">
    <property type="entry name" value="OS09G0499600 PROTEIN"/>
    <property type="match status" value="1"/>
</dbReference>
<dbReference type="InterPro" id="IPR012337">
    <property type="entry name" value="RNaseH-like_sf"/>
</dbReference>
<dbReference type="InterPro" id="IPR007021">
    <property type="entry name" value="DUF659"/>
</dbReference>
<evidence type="ECO:0008006" key="8">
    <source>
        <dbReference type="Google" id="ProtNLM"/>
    </source>
</evidence>
<keyword evidence="2" id="KW-0863">Zinc-finger</keyword>
<dbReference type="InterPro" id="IPR003656">
    <property type="entry name" value="Znf_BED"/>
</dbReference>
<dbReference type="SUPFAM" id="SSF53098">
    <property type="entry name" value="Ribonuclease H-like"/>
    <property type="match status" value="1"/>
</dbReference>
<name>A0A8J5YL36_9ROSI</name>
<accession>A0A8J5YL36</accession>
<protein>
    <recommendedName>
        <fullName evidence="8">BED-type domain-containing protein</fullName>
    </recommendedName>
</protein>
<feature type="domain" description="BED-type" evidence="4">
    <location>
        <begin position="22"/>
        <end position="57"/>
    </location>
</feature>
<gene>
    <name evidence="6" type="ORF">CXB51_019599</name>
</gene>
<organism evidence="6 7">
    <name type="scientific">Gossypium anomalum</name>
    <dbReference type="NCBI Taxonomy" id="47600"/>
    <lineage>
        <taxon>Eukaryota</taxon>
        <taxon>Viridiplantae</taxon>
        <taxon>Streptophyta</taxon>
        <taxon>Embryophyta</taxon>
        <taxon>Tracheophyta</taxon>
        <taxon>Spermatophyta</taxon>
        <taxon>Magnoliopsida</taxon>
        <taxon>eudicotyledons</taxon>
        <taxon>Gunneridae</taxon>
        <taxon>Pentapetalae</taxon>
        <taxon>rosids</taxon>
        <taxon>malvids</taxon>
        <taxon>Malvales</taxon>
        <taxon>Malvaceae</taxon>
        <taxon>Malvoideae</taxon>
        <taxon>Gossypium</taxon>
    </lineage>
</organism>